<sequence length="263" mass="29572">MLYNWIQTSDIVEEQTTVPFRGAVQSEYDACATVFGFHSILKLTITRTDPIMPLDRSTRAETLPGCPSLDRSIRDAEVGFETRTFRSRRVRVTRRAAVSGRRKEWCNSDTFHKVMIGSVQPRRKHGAKIMPGSPSLDRNSRDVQTGFEPWTLLPTRKSKKLEEAKNDENMLLLLSMSEAIKDKTGGTMFNSLNYWTGVLRLSEQHPKAFCKLSAADGGILSTRSRHPDDFSVATVTATLQIGWGKRRCSLNPITSFHSDESCG</sequence>
<evidence type="ECO:0000256" key="1">
    <source>
        <dbReference type="SAM" id="MobiDB-lite"/>
    </source>
</evidence>
<accession>G7YGR1</accession>
<reference key="2">
    <citation type="submission" date="2011-10" db="EMBL/GenBank/DDBJ databases">
        <title>The genome and transcriptome sequence of Clonorchis sinensis provide insights into the carcinogenic liver fluke.</title>
        <authorList>
            <person name="Wang X."/>
            <person name="Huang Y."/>
            <person name="Chen W."/>
            <person name="Liu H."/>
            <person name="Guo L."/>
            <person name="Chen Y."/>
            <person name="Luo F."/>
            <person name="Zhou W."/>
            <person name="Sun J."/>
            <person name="Mao Q."/>
            <person name="Liang P."/>
            <person name="Zhou C."/>
            <person name="Tian Y."/>
            <person name="Men J."/>
            <person name="Lv X."/>
            <person name="Huang L."/>
            <person name="Zhou J."/>
            <person name="Hu Y."/>
            <person name="Li R."/>
            <person name="Zhang F."/>
            <person name="Lei H."/>
            <person name="Li X."/>
            <person name="Hu X."/>
            <person name="Liang C."/>
            <person name="Xu J."/>
            <person name="Wu Z."/>
            <person name="Yu X."/>
        </authorList>
    </citation>
    <scope>NUCLEOTIDE SEQUENCE</scope>
    <source>
        <strain>Henan</strain>
    </source>
</reference>
<dbReference type="EMBL" id="DF143246">
    <property type="protein sequence ID" value="GAA52144.1"/>
    <property type="molecule type" value="Genomic_DNA"/>
</dbReference>
<keyword evidence="3" id="KW-1185">Reference proteome</keyword>
<feature type="region of interest" description="Disordered" evidence="1">
    <location>
        <begin position="122"/>
        <end position="141"/>
    </location>
</feature>
<evidence type="ECO:0000313" key="2">
    <source>
        <dbReference type="EMBL" id="GAA52144.1"/>
    </source>
</evidence>
<dbReference type="Proteomes" id="UP000008909">
    <property type="component" value="Unassembled WGS sequence"/>
</dbReference>
<dbReference type="AlphaFoldDB" id="G7YGR1"/>
<reference evidence="2" key="1">
    <citation type="journal article" date="2011" name="Genome Biol.">
        <title>The draft genome of the carcinogenic human liver fluke Clonorchis sinensis.</title>
        <authorList>
            <person name="Wang X."/>
            <person name="Chen W."/>
            <person name="Huang Y."/>
            <person name="Sun J."/>
            <person name="Men J."/>
            <person name="Liu H."/>
            <person name="Luo F."/>
            <person name="Guo L."/>
            <person name="Lv X."/>
            <person name="Deng C."/>
            <person name="Zhou C."/>
            <person name="Fan Y."/>
            <person name="Li X."/>
            <person name="Huang L."/>
            <person name="Hu Y."/>
            <person name="Liang C."/>
            <person name="Hu X."/>
            <person name="Xu J."/>
            <person name="Yu X."/>
        </authorList>
    </citation>
    <scope>NUCLEOTIDE SEQUENCE [LARGE SCALE GENOMIC DNA]</scope>
    <source>
        <strain evidence="2">Henan</strain>
    </source>
</reference>
<protein>
    <submittedName>
        <fullName evidence="2">Uncharacterized protein</fullName>
    </submittedName>
</protein>
<evidence type="ECO:0000313" key="3">
    <source>
        <dbReference type="Proteomes" id="UP000008909"/>
    </source>
</evidence>
<gene>
    <name evidence="2" type="ORF">CLF_107398</name>
</gene>
<name>G7YGR1_CLOSI</name>
<organism evidence="2 3">
    <name type="scientific">Clonorchis sinensis</name>
    <name type="common">Chinese liver fluke</name>
    <dbReference type="NCBI Taxonomy" id="79923"/>
    <lineage>
        <taxon>Eukaryota</taxon>
        <taxon>Metazoa</taxon>
        <taxon>Spiralia</taxon>
        <taxon>Lophotrochozoa</taxon>
        <taxon>Platyhelminthes</taxon>
        <taxon>Trematoda</taxon>
        <taxon>Digenea</taxon>
        <taxon>Opisthorchiida</taxon>
        <taxon>Opisthorchiata</taxon>
        <taxon>Opisthorchiidae</taxon>
        <taxon>Clonorchis</taxon>
    </lineage>
</organism>
<proteinExistence type="predicted"/>